<evidence type="ECO:0000259" key="2">
    <source>
        <dbReference type="Pfam" id="PF24544"/>
    </source>
</evidence>
<feature type="domain" description="TPPC8 second Ig-like" evidence="2">
    <location>
        <begin position="954"/>
        <end position="1077"/>
    </location>
</feature>
<reference evidence="4" key="2">
    <citation type="submission" date="2023-02" db="EMBL/GenBank/DDBJ databases">
        <authorList>
            <consortium name="DOE Joint Genome Institute"/>
            <person name="Mondo S.J."/>
            <person name="Chang Y."/>
            <person name="Wang Y."/>
            <person name="Ahrendt S."/>
            <person name="Andreopoulos W."/>
            <person name="Barry K."/>
            <person name="Beard J."/>
            <person name="Benny G.L."/>
            <person name="Blankenship S."/>
            <person name="Bonito G."/>
            <person name="Cuomo C."/>
            <person name="Desiro A."/>
            <person name="Gervers K.A."/>
            <person name="Hundley H."/>
            <person name="Kuo A."/>
            <person name="LaButti K."/>
            <person name="Lang B.F."/>
            <person name="Lipzen A."/>
            <person name="O'Donnell K."/>
            <person name="Pangilinan J."/>
            <person name="Reynolds N."/>
            <person name="Sandor L."/>
            <person name="Smith M.W."/>
            <person name="Tsang A."/>
            <person name="Grigoriev I.V."/>
            <person name="Stajich J.E."/>
            <person name="Spatafora J.W."/>
        </authorList>
    </citation>
    <scope>NUCLEOTIDE SEQUENCE</scope>
    <source>
        <strain evidence="4">RSA 2281</strain>
    </source>
</reference>
<dbReference type="InterPro" id="IPR011990">
    <property type="entry name" value="TPR-like_helical_dom_sf"/>
</dbReference>
<evidence type="ECO:0000259" key="3">
    <source>
        <dbReference type="Pfam" id="PF24545"/>
    </source>
</evidence>
<accession>A0AAD5PH86</accession>
<name>A0AAD5PH86_9FUNG</name>
<dbReference type="Pfam" id="PF24544">
    <property type="entry name" value="Ig_TPPC8_2nd"/>
    <property type="match status" value="1"/>
</dbReference>
<gene>
    <name evidence="4" type="ORF">BDA99DRAFT_500333</name>
</gene>
<dbReference type="AlphaFoldDB" id="A0AAD5PH86"/>
<protein>
    <submittedName>
        <fullName evidence="4">ER-golgi trafficking TRAPP I complex 85 kDa subunit-domain-containing protein</fullName>
    </submittedName>
</protein>
<dbReference type="PANTHER" id="PTHR12975:SF6">
    <property type="entry name" value="TRAFFICKING PROTEIN PARTICLE COMPLEX SUBUNIT 8"/>
    <property type="match status" value="1"/>
</dbReference>
<dbReference type="InterPro" id="IPR058541">
    <property type="entry name" value="Ig_TPPC8_1st"/>
</dbReference>
<dbReference type="Proteomes" id="UP001209540">
    <property type="component" value="Unassembled WGS sequence"/>
</dbReference>
<dbReference type="Pfam" id="PF24545">
    <property type="entry name" value="Ig_TPPC8_1st"/>
    <property type="match status" value="1"/>
</dbReference>
<feature type="compositionally biased region" description="Low complexity" evidence="1">
    <location>
        <begin position="307"/>
        <end position="346"/>
    </location>
</feature>
<evidence type="ECO:0000256" key="1">
    <source>
        <dbReference type="SAM" id="MobiDB-lite"/>
    </source>
</evidence>
<organism evidence="4 5">
    <name type="scientific">Phascolomyces articulosus</name>
    <dbReference type="NCBI Taxonomy" id="60185"/>
    <lineage>
        <taxon>Eukaryota</taxon>
        <taxon>Fungi</taxon>
        <taxon>Fungi incertae sedis</taxon>
        <taxon>Mucoromycota</taxon>
        <taxon>Mucoromycotina</taxon>
        <taxon>Mucoromycetes</taxon>
        <taxon>Mucorales</taxon>
        <taxon>Lichtheimiaceae</taxon>
        <taxon>Phascolomyces</taxon>
    </lineage>
</organism>
<sequence length="1191" mass="134409">MEGVLTPRDELARSLSPLVAVAASQDAEELCQSNHIPSFADFMKPFGDHIEGRVSPRDWQGIPIAIDNFNVRFRPLEKLGEPNHLAVMSVVDDYVRSRHPQHYHEIKSQADVNDTYLDTSLDKSMPWYVDFRRMMLSLRGMTEHETFDHPVAIMIVISSTNPDPMGTINQLYNPNIPSFTVDRPYVDPNILRYYVLLHDPHRASETQAQETYQKMRKTLGLHCHLLRINSKARPPETAHLLDDDVPSAELDAEPAIRALWQQQLAESYTIESRMQSYAVGATRTSGNPTTASGISNHSSSSGGGGHTRSSSVSSTTSSHSTSVATPLSTTTTSTTAPLALGNTSLESEQKQQEELQQKHEPIVDETESAAITTQYGRYMTEEDVTACRGMTREFVIQSMIPFMERNIQHWNEQVASARRGLTGRLFGASRRLFGSTTRTQSTHSLQTIPATGPNVPAGVNQVTIYPYSAPEAQMRKLADYAFMIRDFKFAHTIYDTVRRDYATDKAYKYHAGTQEMIGICLLMMNQPLRSKTDVDRNFELAVQQYLGRCRSPFQATRTTIMYYELLKAHRMWKEVPTALVRMTGEDSDLRSALFLEQAAHCFLRTPKPMVRKYAFHVVMAAHRYGKALQREHALRCYQLASLIFEDHTWSIAQSHIQFALGRQSFHLGQLEEAVSYFANVLADSKQTPQQQAAHVREFMFIYRQYTNMSGIDPLEESLPNLGLPVINDQQVSVSLSNAQINNTDNQEEWASMERELLEQNIAKGFIFGSKKTLALQQQHDNRVVCAIGEPTVVHIEVSNPLQIAIQLNNIILGCEYRESMKPFKEKRDAEAEAYDTMVHGTLTEGSDDMYSFDQYELQQLNEITLDPKEKRLINLAIIPRKEGSILVKGVHYTLNGLVHRFHPIIKKGKRLNDTPEHKRSVVYGLDHTLDILVTSPMPLLDLQFHNVPETILSGEVVQTVLEINNKGNKGLTSLRLKSSHPSFICIGNPEEMDKQIYAGGNDTKQEQFTLDNKLYDPSVVSVPLPKKEGGNDIGVVNSGQTTLVPLWIRGDRIGKHSFKFLFSYQSEEDDAAIAHRTMRYTLNVQVLPSLKINAFTRPSAATINEYILGIEIENLQTVAGFQLTQLNAASPTWSIVPLSIQMESKQDIEAKTSVPPRQTTFAYYKISKLLEEKELTKPIELNITKLVFVSH</sequence>
<keyword evidence="5" id="KW-1185">Reference proteome</keyword>
<feature type="region of interest" description="Disordered" evidence="1">
    <location>
        <begin position="281"/>
        <end position="368"/>
    </location>
</feature>
<comment type="caution">
    <text evidence="4">The sequence shown here is derived from an EMBL/GenBank/DDBJ whole genome shotgun (WGS) entry which is preliminary data.</text>
</comment>
<dbReference type="EMBL" id="JAIXMP010000006">
    <property type="protein sequence ID" value="KAI9271539.1"/>
    <property type="molecule type" value="Genomic_DNA"/>
</dbReference>
<dbReference type="InterPro" id="IPR058538">
    <property type="entry name" value="Ig_TPPC8_2nd"/>
</dbReference>
<dbReference type="Pfam" id="PF12739">
    <property type="entry name" value="TRAPPC-Trs85"/>
    <property type="match status" value="1"/>
</dbReference>
<dbReference type="PANTHER" id="PTHR12975">
    <property type="entry name" value="TRANSPORT PROTEIN TRAPP"/>
    <property type="match status" value="1"/>
</dbReference>
<feature type="domain" description="TPPC8 first Ig-like" evidence="3">
    <location>
        <begin position="743"/>
        <end position="952"/>
    </location>
</feature>
<dbReference type="SUPFAM" id="SSF48452">
    <property type="entry name" value="TPR-like"/>
    <property type="match status" value="1"/>
</dbReference>
<reference evidence="4" key="1">
    <citation type="journal article" date="2022" name="IScience">
        <title>Evolution of zygomycete secretomes and the origins of terrestrial fungal ecologies.</title>
        <authorList>
            <person name="Chang Y."/>
            <person name="Wang Y."/>
            <person name="Mondo S."/>
            <person name="Ahrendt S."/>
            <person name="Andreopoulos W."/>
            <person name="Barry K."/>
            <person name="Beard J."/>
            <person name="Benny G.L."/>
            <person name="Blankenship S."/>
            <person name="Bonito G."/>
            <person name="Cuomo C."/>
            <person name="Desiro A."/>
            <person name="Gervers K.A."/>
            <person name="Hundley H."/>
            <person name="Kuo A."/>
            <person name="LaButti K."/>
            <person name="Lang B.F."/>
            <person name="Lipzen A."/>
            <person name="O'Donnell K."/>
            <person name="Pangilinan J."/>
            <person name="Reynolds N."/>
            <person name="Sandor L."/>
            <person name="Smith M.E."/>
            <person name="Tsang A."/>
            <person name="Grigoriev I.V."/>
            <person name="Stajich J.E."/>
            <person name="Spatafora J.W."/>
        </authorList>
    </citation>
    <scope>NUCLEOTIDE SEQUENCE</scope>
    <source>
        <strain evidence="4">RSA 2281</strain>
    </source>
</reference>
<feature type="compositionally biased region" description="Low complexity" evidence="1">
    <location>
        <begin position="289"/>
        <end position="300"/>
    </location>
</feature>
<feature type="compositionally biased region" description="Basic and acidic residues" evidence="1">
    <location>
        <begin position="347"/>
        <end position="362"/>
    </location>
</feature>
<dbReference type="InterPro" id="IPR024420">
    <property type="entry name" value="TRAPP_III_complex_Trs85"/>
</dbReference>
<evidence type="ECO:0000313" key="4">
    <source>
        <dbReference type="EMBL" id="KAI9271539.1"/>
    </source>
</evidence>
<evidence type="ECO:0000313" key="5">
    <source>
        <dbReference type="Proteomes" id="UP001209540"/>
    </source>
</evidence>
<dbReference type="GO" id="GO:1990072">
    <property type="term" value="C:TRAPPIII protein complex"/>
    <property type="evidence" value="ECO:0007669"/>
    <property type="project" value="TreeGrafter"/>
</dbReference>
<proteinExistence type="predicted"/>